<evidence type="ECO:0000313" key="3">
    <source>
        <dbReference type="Proteomes" id="UP000214646"/>
    </source>
</evidence>
<organism evidence="2 3">
    <name type="scientific">Fimbriiglobus ruber</name>
    <dbReference type="NCBI Taxonomy" id="1908690"/>
    <lineage>
        <taxon>Bacteria</taxon>
        <taxon>Pseudomonadati</taxon>
        <taxon>Planctomycetota</taxon>
        <taxon>Planctomycetia</taxon>
        <taxon>Gemmatales</taxon>
        <taxon>Gemmataceae</taxon>
        <taxon>Fimbriiglobus</taxon>
    </lineage>
</organism>
<comment type="caution">
    <text evidence="2">The sequence shown here is derived from an EMBL/GenBank/DDBJ whole genome shotgun (WGS) entry which is preliminary data.</text>
</comment>
<dbReference type="AlphaFoldDB" id="A0A225DXN8"/>
<dbReference type="NCBIfam" id="TIGR04336">
    <property type="entry name" value="AmmeMemoSam_B"/>
    <property type="match status" value="1"/>
</dbReference>
<dbReference type="InterPro" id="IPR002737">
    <property type="entry name" value="MEMO1_fam"/>
</dbReference>
<dbReference type="GO" id="GO:0051213">
    <property type="term" value="F:dioxygenase activity"/>
    <property type="evidence" value="ECO:0007669"/>
    <property type="project" value="UniProtKB-KW"/>
</dbReference>
<keyword evidence="2" id="KW-0560">Oxidoreductase</keyword>
<dbReference type="PANTHER" id="PTHR11060:SF0">
    <property type="entry name" value="PROTEIN MEMO1"/>
    <property type="match status" value="1"/>
</dbReference>
<evidence type="ECO:0000313" key="2">
    <source>
        <dbReference type="EMBL" id="OWK41115.1"/>
    </source>
</evidence>
<dbReference type="Proteomes" id="UP000214646">
    <property type="component" value="Unassembled WGS sequence"/>
</dbReference>
<protein>
    <submittedName>
        <fullName evidence="2">Dioxygenase</fullName>
    </submittedName>
</protein>
<dbReference type="PANTHER" id="PTHR11060">
    <property type="entry name" value="PROTEIN MEMO1"/>
    <property type="match status" value="1"/>
</dbReference>
<sequence>MNGVLPVHREAVVAPSPIITPDFRPRLRPRLAAARSPDPAALVLYDPNRLSPSVVTFPQHQLTWAERFTGASTLYEIQAALGLSSSTELISFVTTLDDALLLDSPAFRSYLNGPVRRPACIGCYPEEPAAIREMMRGLFTAPGGPGLPRDPAAVPPAPGKLRAALVPHMDYARGGVTYGWGFQELIEQTDASLFVIVATSHYSPKRFTLTRMNFATPLGTVETDQAYIDRLVAAYGTGLFDDPVAHLPEHSIELEVVLLQYLLENRRPFRIVPLLVGSFHDCVDRGTSPEAAADIARMVAALQAAEAGAGESVCYLISGDLAHIGPKFRDPNPVDGPQLTASRNGDETLLKHLTAADPQGYFAAIAAEGDARRICGLPPTWLTLQALRPRAGRVLHYNQYVHPAGHESVSYAAAAFYE</sequence>
<accession>A0A225DXN8</accession>
<proteinExistence type="inferred from homology"/>
<gene>
    <name evidence="2" type="ORF">FRUB_05007</name>
</gene>
<evidence type="ECO:0000256" key="1">
    <source>
        <dbReference type="ARBA" id="ARBA00006315"/>
    </source>
</evidence>
<dbReference type="EMBL" id="NIDE01000007">
    <property type="protein sequence ID" value="OWK41115.1"/>
    <property type="molecule type" value="Genomic_DNA"/>
</dbReference>
<comment type="similarity">
    <text evidence="1">Belongs to the MEMO1 family.</text>
</comment>
<dbReference type="Pfam" id="PF01875">
    <property type="entry name" value="Memo"/>
    <property type="match status" value="1"/>
</dbReference>
<name>A0A225DXN8_9BACT</name>
<reference evidence="3" key="1">
    <citation type="submission" date="2017-06" db="EMBL/GenBank/DDBJ databases">
        <title>Genome analysis of Fimbriiglobus ruber SP5, the first member of the order Planctomycetales with confirmed chitinolytic capability.</title>
        <authorList>
            <person name="Ravin N.V."/>
            <person name="Rakitin A.L."/>
            <person name="Ivanova A.A."/>
            <person name="Beletsky A.V."/>
            <person name="Kulichevskaya I.S."/>
            <person name="Mardanov A.V."/>
            <person name="Dedysh S.N."/>
        </authorList>
    </citation>
    <scope>NUCLEOTIDE SEQUENCE [LARGE SCALE GENOMIC DNA]</scope>
    <source>
        <strain evidence="3">SP5</strain>
    </source>
</reference>
<dbReference type="CDD" id="cd07361">
    <property type="entry name" value="MEMO_like"/>
    <property type="match status" value="1"/>
</dbReference>
<dbReference type="Gene3D" id="3.40.830.10">
    <property type="entry name" value="LigB-like"/>
    <property type="match status" value="1"/>
</dbReference>
<keyword evidence="2" id="KW-0223">Dioxygenase</keyword>
<keyword evidence="3" id="KW-1185">Reference proteome</keyword>